<accession>A0A8E2B0J6</accession>
<gene>
    <name evidence="2" type="ORF">OBBRIDRAFT_689988</name>
</gene>
<dbReference type="Gene3D" id="3.30.710.10">
    <property type="entry name" value="Potassium Channel Kv1.1, Chain A"/>
    <property type="match status" value="1"/>
</dbReference>
<evidence type="ECO:0000259" key="1">
    <source>
        <dbReference type="Pfam" id="PF00651"/>
    </source>
</evidence>
<feature type="non-terminal residue" evidence="2">
    <location>
        <position position="138"/>
    </location>
</feature>
<dbReference type="InterPro" id="IPR000210">
    <property type="entry name" value="BTB/POZ_dom"/>
</dbReference>
<evidence type="ECO:0000313" key="2">
    <source>
        <dbReference type="EMBL" id="OCH91502.1"/>
    </source>
</evidence>
<protein>
    <recommendedName>
        <fullName evidence="1">BTB domain-containing protein</fullName>
    </recommendedName>
</protein>
<dbReference type="SUPFAM" id="SSF54695">
    <property type="entry name" value="POZ domain"/>
    <property type="match status" value="1"/>
</dbReference>
<evidence type="ECO:0000313" key="3">
    <source>
        <dbReference type="Proteomes" id="UP000250043"/>
    </source>
</evidence>
<sequence>RPPPDLAIRSSDGVVFYVQKAILCIASHTFAAMCGGTDSFARFEEPGLPGLILTEDAKTLDALFRICYPVENPELKSVAVIFAVMEASRKYMVDVGTHACIKAIMHPDFLKQDPFSVFAIACHFQLTDDAHVAAKETL</sequence>
<keyword evidence="3" id="KW-1185">Reference proteome</keyword>
<dbReference type="InterPro" id="IPR011333">
    <property type="entry name" value="SKP1/BTB/POZ_sf"/>
</dbReference>
<organism evidence="2 3">
    <name type="scientific">Obba rivulosa</name>
    <dbReference type="NCBI Taxonomy" id="1052685"/>
    <lineage>
        <taxon>Eukaryota</taxon>
        <taxon>Fungi</taxon>
        <taxon>Dikarya</taxon>
        <taxon>Basidiomycota</taxon>
        <taxon>Agaricomycotina</taxon>
        <taxon>Agaricomycetes</taxon>
        <taxon>Polyporales</taxon>
        <taxon>Gelatoporiaceae</taxon>
        <taxon>Obba</taxon>
    </lineage>
</organism>
<reference evidence="2 3" key="1">
    <citation type="submission" date="2016-07" db="EMBL/GenBank/DDBJ databases">
        <title>Draft genome of the white-rot fungus Obba rivulosa 3A-2.</title>
        <authorList>
            <consortium name="DOE Joint Genome Institute"/>
            <person name="Miettinen O."/>
            <person name="Riley R."/>
            <person name="Acob R."/>
            <person name="Barry K."/>
            <person name="Cullen D."/>
            <person name="De Vries R."/>
            <person name="Hainaut M."/>
            <person name="Hatakka A."/>
            <person name="Henrissat B."/>
            <person name="Hilden K."/>
            <person name="Kuo R."/>
            <person name="Labutti K."/>
            <person name="Lipzen A."/>
            <person name="Makela M.R."/>
            <person name="Sandor L."/>
            <person name="Spatafora J.W."/>
            <person name="Grigoriev I.V."/>
            <person name="Hibbett D.S."/>
        </authorList>
    </citation>
    <scope>NUCLEOTIDE SEQUENCE [LARGE SCALE GENOMIC DNA]</scope>
    <source>
        <strain evidence="2 3">3A-2</strain>
    </source>
</reference>
<proteinExistence type="predicted"/>
<name>A0A8E2B0J6_9APHY</name>
<dbReference type="AlphaFoldDB" id="A0A8E2B0J6"/>
<dbReference type="Proteomes" id="UP000250043">
    <property type="component" value="Unassembled WGS sequence"/>
</dbReference>
<feature type="non-terminal residue" evidence="2">
    <location>
        <position position="1"/>
    </location>
</feature>
<dbReference type="OrthoDB" id="6359816at2759"/>
<dbReference type="EMBL" id="KV722384">
    <property type="protein sequence ID" value="OCH91502.1"/>
    <property type="molecule type" value="Genomic_DNA"/>
</dbReference>
<dbReference type="Pfam" id="PF00651">
    <property type="entry name" value="BTB"/>
    <property type="match status" value="1"/>
</dbReference>
<feature type="domain" description="BTB" evidence="1">
    <location>
        <begin position="5"/>
        <end position="103"/>
    </location>
</feature>